<dbReference type="Proteomes" id="UP000243661">
    <property type="component" value="Unassembled WGS sequence"/>
</dbReference>
<evidence type="ECO:0000256" key="1">
    <source>
        <dbReference type="ARBA" id="ARBA00023015"/>
    </source>
</evidence>
<dbReference type="InterPro" id="IPR018060">
    <property type="entry name" value="HTH_AraC"/>
</dbReference>
<dbReference type="SUPFAM" id="SSF46689">
    <property type="entry name" value="Homeodomain-like"/>
    <property type="match status" value="1"/>
</dbReference>
<keyword evidence="1" id="KW-0805">Transcription regulation</keyword>
<dbReference type="PRINTS" id="PR00032">
    <property type="entry name" value="HTHARAC"/>
</dbReference>
<keyword evidence="3" id="KW-0804">Transcription</keyword>
<dbReference type="GO" id="GO:0000976">
    <property type="term" value="F:transcription cis-regulatory region binding"/>
    <property type="evidence" value="ECO:0007669"/>
    <property type="project" value="TreeGrafter"/>
</dbReference>
<dbReference type="PROSITE" id="PS01124">
    <property type="entry name" value="HTH_ARAC_FAMILY_2"/>
    <property type="match status" value="1"/>
</dbReference>
<evidence type="ECO:0000313" key="5">
    <source>
        <dbReference type="EMBL" id="SCC73148.1"/>
    </source>
</evidence>
<proteinExistence type="predicted"/>
<dbReference type="InterPro" id="IPR009057">
    <property type="entry name" value="Homeodomain-like_sf"/>
</dbReference>
<keyword evidence="2 5" id="KW-0238">DNA-binding</keyword>
<protein>
    <submittedName>
        <fullName evidence="5">AraC-type DNA-binding protein</fullName>
    </submittedName>
</protein>
<dbReference type="OrthoDB" id="5740883at2"/>
<evidence type="ECO:0000259" key="4">
    <source>
        <dbReference type="PROSITE" id="PS01124"/>
    </source>
</evidence>
<dbReference type="EMBL" id="FMBK01000016">
    <property type="protein sequence ID" value="SCC73148.1"/>
    <property type="molecule type" value="Genomic_DNA"/>
</dbReference>
<organism evidence="5 6">
    <name type="scientific">Acinetobacter albensis</name>
    <dbReference type="NCBI Taxonomy" id="1673609"/>
    <lineage>
        <taxon>Bacteria</taxon>
        <taxon>Pseudomonadati</taxon>
        <taxon>Pseudomonadota</taxon>
        <taxon>Gammaproteobacteria</taxon>
        <taxon>Moraxellales</taxon>
        <taxon>Moraxellaceae</taxon>
        <taxon>Acinetobacter</taxon>
    </lineage>
</organism>
<dbReference type="PANTHER" id="PTHR47894">
    <property type="entry name" value="HTH-TYPE TRANSCRIPTIONAL REGULATOR GADX"/>
    <property type="match status" value="1"/>
</dbReference>
<name>A0A1C4GYD8_9GAMM</name>
<evidence type="ECO:0000313" key="6">
    <source>
        <dbReference type="Proteomes" id="UP000243661"/>
    </source>
</evidence>
<dbReference type="GO" id="GO:0003700">
    <property type="term" value="F:DNA-binding transcription factor activity"/>
    <property type="evidence" value="ECO:0007669"/>
    <property type="project" value="InterPro"/>
</dbReference>
<dbReference type="InterPro" id="IPR020449">
    <property type="entry name" value="Tscrpt_reg_AraC-type_HTH"/>
</dbReference>
<accession>A0A1C4GYD8</accession>
<dbReference type="InterPro" id="IPR032687">
    <property type="entry name" value="AraC-type_N"/>
</dbReference>
<evidence type="ECO:0000256" key="2">
    <source>
        <dbReference type="ARBA" id="ARBA00023125"/>
    </source>
</evidence>
<dbReference type="PANTHER" id="PTHR47894:SF4">
    <property type="entry name" value="HTH-TYPE TRANSCRIPTIONAL REGULATOR GADX"/>
    <property type="match status" value="1"/>
</dbReference>
<dbReference type="SMART" id="SM00342">
    <property type="entry name" value="HTH_ARAC"/>
    <property type="match status" value="1"/>
</dbReference>
<dbReference type="Gene3D" id="1.10.10.60">
    <property type="entry name" value="Homeodomain-like"/>
    <property type="match status" value="1"/>
</dbReference>
<sequence length="345" mass="40539">MHNIELKLQEQSNPIGILNLIAHYLEELHFDARTIFESFDIQREDLKNNLLPISLQTQGRIFQAVEQLTRCDHLGLLIGKKAQFSNIGPLRFLVLNAATMRDAIQSLFHYGSMWYRGQKLDLQEDQGYARICMHIDGDIPGKEQYQTAYLVAMVSIIELILGKSWRPSFVRISYPKPKCAHLYEKEFGCPVWFGQSQHEILFPQEQLDQNRVGHDHQLDQFLRQHLSELQSHDHVDMISQICKIIEELLPHRNCNVERVAEYFSIHRFTLYRYLNQYQTNFESLLEATRKKIAVKLLKNKKLMIIEVANQVGYDDQANFTRAFKRWYGITPGRWRRINIHVSTVV</sequence>
<dbReference type="RefSeq" id="WP_092720991.1">
    <property type="nucleotide sequence ID" value="NZ_FMBK01000016.1"/>
</dbReference>
<evidence type="ECO:0000256" key="3">
    <source>
        <dbReference type="ARBA" id="ARBA00023163"/>
    </source>
</evidence>
<feature type="domain" description="HTH araC/xylS-type" evidence="4">
    <location>
        <begin position="239"/>
        <end position="337"/>
    </location>
</feature>
<dbReference type="Pfam" id="PF12833">
    <property type="entry name" value="HTH_18"/>
    <property type="match status" value="1"/>
</dbReference>
<reference evidence="5 6" key="1">
    <citation type="submission" date="2016-08" db="EMBL/GenBank/DDBJ databases">
        <authorList>
            <person name="Seilhamer J.J."/>
        </authorList>
    </citation>
    <scope>NUCLEOTIDE SEQUENCE [LARGE SCALE GENOMIC DNA]</scope>
    <source>
        <strain evidence="5 6">ANC 4874</strain>
    </source>
</reference>
<dbReference type="Pfam" id="PF12625">
    <property type="entry name" value="Arabinose_bd"/>
    <property type="match status" value="1"/>
</dbReference>
<gene>
    <name evidence="5" type="ORF">GA0116959_1163</name>
</gene>
<dbReference type="GO" id="GO:0005829">
    <property type="term" value="C:cytosol"/>
    <property type="evidence" value="ECO:0007669"/>
    <property type="project" value="TreeGrafter"/>
</dbReference>
<dbReference type="AlphaFoldDB" id="A0A1C4GYD8"/>